<protein>
    <submittedName>
        <fullName evidence="8">Uncharacterized membrane protein YckC, RDD family</fullName>
    </submittedName>
</protein>
<sequence>MKTIKKIFHKQANHTSLIKRLIAYGIDWYLGSVLASLPLMVTYYMMHDHVKIIPNQITLFDYPMNIIVALLCFVVTFFYYVFIPYKYDGQTLGKKLLKLKIVNEDYSTLSKKTLLLRQVVMMLLVEGSIYASTATLHQLLQLYSGAAFTKIYTAVGLVITILSIVLLVITKSHQSLHDLVCHTLVVDTASTEYQNQLIQLQKQKKRMKKCISW</sequence>
<evidence type="ECO:0000256" key="3">
    <source>
        <dbReference type="ARBA" id="ARBA00022692"/>
    </source>
</evidence>
<evidence type="ECO:0000256" key="1">
    <source>
        <dbReference type="ARBA" id="ARBA00004651"/>
    </source>
</evidence>
<dbReference type="PANTHER" id="PTHR36115">
    <property type="entry name" value="PROLINE-RICH ANTIGEN HOMOLOG-RELATED"/>
    <property type="match status" value="1"/>
</dbReference>
<keyword evidence="5 6" id="KW-0472">Membrane</keyword>
<evidence type="ECO:0000313" key="9">
    <source>
        <dbReference type="Proteomes" id="UP000183028"/>
    </source>
</evidence>
<keyword evidence="4 6" id="KW-1133">Transmembrane helix</keyword>
<dbReference type="AlphaFoldDB" id="A0A1H6QUX9"/>
<dbReference type="GO" id="GO:0005886">
    <property type="term" value="C:plasma membrane"/>
    <property type="evidence" value="ECO:0007669"/>
    <property type="project" value="UniProtKB-SubCell"/>
</dbReference>
<comment type="subcellular location">
    <subcellularLocation>
        <location evidence="1">Cell membrane</location>
        <topology evidence="1">Multi-pass membrane protein</topology>
    </subcellularLocation>
</comment>
<dbReference type="InterPro" id="IPR051791">
    <property type="entry name" value="Pra-immunoreactive"/>
</dbReference>
<dbReference type="Proteomes" id="UP000183028">
    <property type="component" value="Unassembled WGS sequence"/>
</dbReference>
<feature type="transmembrane region" description="Helical" evidence="6">
    <location>
        <begin position="151"/>
        <end position="169"/>
    </location>
</feature>
<evidence type="ECO:0000256" key="5">
    <source>
        <dbReference type="ARBA" id="ARBA00023136"/>
    </source>
</evidence>
<proteinExistence type="predicted"/>
<dbReference type="RefSeq" id="WP_074731281.1">
    <property type="nucleotide sequence ID" value="NZ_FNYK01000005.1"/>
</dbReference>
<evidence type="ECO:0000313" key="8">
    <source>
        <dbReference type="EMBL" id="SEI47588.1"/>
    </source>
</evidence>
<evidence type="ECO:0000256" key="4">
    <source>
        <dbReference type="ARBA" id="ARBA00022989"/>
    </source>
</evidence>
<dbReference type="EMBL" id="FNYK01000005">
    <property type="protein sequence ID" value="SEI47588.1"/>
    <property type="molecule type" value="Genomic_DNA"/>
</dbReference>
<organism evidence="8 9">
    <name type="scientific">Sharpea azabuensis</name>
    <dbReference type="NCBI Taxonomy" id="322505"/>
    <lineage>
        <taxon>Bacteria</taxon>
        <taxon>Bacillati</taxon>
        <taxon>Bacillota</taxon>
        <taxon>Erysipelotrichia</taxon>
        <taxon>Erysipelotrichales</taxon>
        <taxon>Coprobacillaceae</taxon>
        <taxon>Sharpea</taxon>
    </lineage>
</organism>
<evidence type="ECO:0000256" key="2">
    <source>
        <dbReference type="ARBA" id="ARBA00022475"/>
    </source>
</evidence>
<dbReference type="eggNOG" id="COG1714">
    <property type="taxonomic scope" value="Bacteria"/>
</dbReference>
<dbReference type="InterPro" id="IPR010432">
    <property type="entry name" value="RDD"/>
</dbReference>
<feature type="transmembrane region" description="Helical" evidence="6">
    <location>
        <begin position="66"/>
        <end position="85"/>
    </location>
</feature>
<keyword evidence="9" id="KW-1185">Reference proteome</keyword>
<evidence type="ECO:0000256" key="6">
    <source>
        <dbReference type="SAM" id="Phobius"/>
    </source>
</evidence>
<dbReference type="OrthoDB" id="1653838at2"/>
<dbReference type="STRING" id="322505.SAMN04487836_10527"/>
<accession>A0A1H6QUX9</accession>
<keyword evidence="3 6" id="KW-0812">Transmembrane</keyword>
<dbReference type="Pfam" id="PF06271">
    <property type="entry name" value="RDD"/>
    <property type="match status" value="1"/>
</dbReference>
<evidence type="ECO:0000259" key="7">
    <source>
        <dbReference type="Pfam" id="PF06271"/>
    </source>
</evidence>
<feature type="transmembrane region" description="Helical" evidence="6">
    <location>
        <begin position="114"/>
        <end position="131"/>
    </location>
</feature>
<dbReference type="PANTHER" id="PTHR36115:SF6">
    <property type="entry name" value="PROLINE-RICH ANTIGEN HOMOLOG"/>
    <property type="match status" value="1"/>
</dbReference>
<feature type="domain" description="RDD" evidence="7">
    <location>
        <begin position="16"/>
        <end position="181"/>
    </location>
</feature>
<keyword evidence="2" id="KW-1003">Cell membrane</keyword>
<name>A0A1H6QUX9_9FIRM</name>
<gene>
    <name evidence="8" type="ORF">SAMN04487834_100558</name>
</gene>
<feature type="transmembrane region" description="Helical" evidence="6">
    <location>
        <begin position="21"/>
        <end position="46"/>
    </location>
</feature>
<reference evidence="9" key="1">
    <citation type="submission" date="2016-10" db="EMBL/GenBank/DDBJ databases">
        <authorList>
            <person name="Varghese N."/>
        </authorList>
    </citation>
    <scope>NUCLEOTIDE SEQUENCE [LARGE SCALE GENOMIC DNA]</scope>
    <source>
        <strain evidence="9">DSM 20406</strain>
    </source>
</reference>